<feature type="transmembrane region" description="Helical" evidence="1">
    <location>
        <begin position="91"/>
        <end position="115"/>
    </location>
</feature>
<dbReference type="RefSeq" id="WP_244349040.1">
    <property type="nucleotide sequence ID" value="NZ_JAFIRA010000004.1"/>
</dbReference>
<keyword evidence="1" id="KW-0472">Membrane</keyword>
<sequence length="452" mass="51367">MAAQTLVMDAVEQLGLRVTLGDIASSTGLALHEAKQELLNLAQKAEGHLQVSEQGEIAYVFPREFRSILSRKEQQDRAAALRRKLWKGFLYGLRVSFGIMLVVSIVLIILALIALQMAANRGDDNNNRGRSRGGLGFYYFPNLWIGNPFWQPYPDYGYQGYSGRARPRQQPQEKSELNFLEAVYSFLFGDGDPNADLEEERYALIGQVIRANGGVIAAEQVLPYLDVEPGSPALEYEDYMLPILIKFDGQPEVSEEGDIVYRFPELQVVAAERKSKRIPGALQEKPWIFSRATPGQLTLAGGLGVLNFFLAAILYGARGEVAAAAGSNAFLAFIYPLIGFLFLYGTLFLAVPTLRWFTLQGRNRQVERRNRVRQFWQEKLKDPSEALLRKLNFARRFSRQEVVRESDTIYSTDRDLIEQRDYRLDQPEFRQLLESEAVEEHPETKPVRKRHP</sequence>
<evidence type="ECO:0008006" key="4">
    <source>
        <dbReference type="Google" id="ProtNLM"/>
    </source>
</evidence>
<reference evidence="2" key="1">
    <citation type="submission" date="2021-02" db="EMBL/GenBank/DDBJ databases">
        <title>The CRISPR/cas machinery reduction and long-range gene transfer in the hot spring cyanobacterium Synechococcus.</title>
        <authorList>
            <person name="Dvorak P."/>
            <person name="Jahodarova E."/>
            <person name="Hasler P."/>
            <person name="Poulickova A."/>
        </authorList>
    </citation>
    <scope>NUCLEOTIDE SEQUENCE</scope>
    <source>
        <strain evidence="2">Rupite</strain>
    </source>
</reference>
<keyword evidence="1" id="KW-0812">Transmembrane</keyword>
<evidence type="ECO:0000313" key="3">
    <source>
        <dbReference type="Proteomes" id="UP000830835"/>
    </source>
</evidence>
<proteinExistence type="predicted"/>
<accession>A0ABT0C907</accession>
<feature type="transmembrane region" description="Helical" evidence="1">
    <location>
        <begin position="297"/>
        <end position="317"/>
    </location>
</feature>
<name>A0ABT0C907_THEVL</name>
<organism evidence="2 3">
    <name type="scientific">Thermostichus vulcanus str. 'Rupite'</name>
    <dbReference type="NCBI Taxonomy" id="2813851"/>
    <lineage>
        <taxon>Bacteria</taxon>
        <taxon>Bacillati</taxon>
        <taxon>Cyanobacteriota</taxon>
        <taxon>Cyanophyceae</taxon>
        <taxon>Thermostichales</taxon>
        <taxon>Thermostichaceae</taxon>
        <taxon>Thermostichus</taxon>
    </lineage>
</organism>
<evidence type="ECO:0000313" key="2">
    <source>
        <dbReference type="EMBL" id="MCJ2541825.1"/>
    </source>
</evidence>
<protein>
    <recommendedName>
        <fullName evidence="4">Iron-sulfur cluster biosynthesis family protein</fullName>
    </recommendedName>
</protein>
<keyword evidence="3" id="KW-1185">Reference proteome</keyword>
<dbReference type="PANTHER" id="PTHR47380:SF4">
    <property type="entry name" value="OS02G0533000 PROTEIN"/>
    <property type="match status" value="1"/>
</dbReference>
<dbReference type="InterPro" id="IPR044200">
    <property type="entry name" value="At5g03900-like"/>
</dbReference>
<keyword evidence="1" id="KW-1133">Transmembrane helix</keyword>
<dbReference type="EMBL" id="JAFIRA010000004">
    <property type="protein sequence ID" value="MCJ2541825.1"/>
    <property type="molecule type" value="Genomic_DNA"/>
</dbReference>
<dbReference type="PANTHER" id="PTHR47380">
    <property type="entry name" value="OS02G0533000 PROTEIN"/>
    <property type="match status" value="1"/>
</dbReference>
<gene>
    <name evidence="2" type="ORF">JX360_02715</name>
</gene>
<feature type="transmembrane region" description="Helical" evidence="1">
    <location>
        <begin position="329"/>
        <end position="354"/>
    </location>
</feature>
<comment type="caution">
    <text evidence="2">The sequence shown here is derived from an EMBL/GenBank/DDBJ whole genome shotgun (WGS) entry which is preliminary data.</text>
</comment>
<dbReference type="Proteomes" id="UP000830835">
    <property type="component" value="Unassembled WGS sequence"/>
</dbReference>
<evidence type="ECO:0000256" key="1">
    <source>
        <dbReference type="SAM" id="Phobius"/>
    </source>
</evidence>